<evidence type="ECO:0000313" key="3">
    <source>
        <dbReference type="WBParaSite" id="SVE_0760700.1"/>
    </source>
</evidence>
<keyword evidence="2" id="KW-1185">Reference proteome</keyword>
<name>A0A0K0FFG4_STRVS</name>
<reference evidence="2" key="1">
    <citation type="submission" date="2014-07" db="EMBL/GenBank/DDBJ databases">
        <authorList>
            <person name="Martin A.A"/>
            <person name="De Silva N."/>
        </authorList>
    </citation>
    <scope>NUCLEOTIDE SEQUENCE</scope>
</reference>
<organism evidence="2 3">
    <name type="scientific">Strongyloides venezuelensis</name>
    <name type="common">Threadworm</name>
    <dbReference type="NCBI Taxonomy" id="75913"/>
    <lineage>
        <taxon>Eukaryota</taxon>
        <taxon>Metazoa</taxon>
        <taxon>Ecdysozoa</taxon>
        <taxon>Nematoda</taxon>
        <taxon>Chromadorea</taxon>
        <taxon>Rhabditida</taxon>
        <taxon>Tylenchina</taxon>
        <taxon>Panagrolaimomorpha</taxon>
        <taxon>Strongyloidoidea</taxon>
        <taxon>Strongyloididae</taxon>
        <taxon>Strongyloides</taxon>
    </lineage>
</organism>
<keyword evidence="1" id="KW-0732">Signal</keyword>
<feature type="chain" id="PRO_5005329819" evidence="1">
    <location>
        <begin position="30"/>
        <end position="110"/>
    </location>
</feature>
<evidence type="ECO:0000313" key="2">
    <source>
        <dbReference type="Proteomes" id="UP000035680"/>
    </source>
</evidence>
<protein>
    <submittedName>
        <fullName evidence="3">Uncharacterized protein</fullName>
    </submittedName>
</protein>
<feature type="signal peptide" evidence="1">
    <location>
        <begin position="1"/>
        <end position="29"/>
    </location>
</feature>
<reference evidence="3" key="2">
    <citation type="submission" date="2015-08" db="UniProtKB">
        <authorList>
            <consortium name="WormBaseParasite"/>
        </authorList>
    </citation>
    <scope>IDENTIFICATION</scope>
</reference>
<dbReference type="Proteomes" id="UP000035680">
    <property type="component" value="Unassembled WGS sequence"/>
</dbReference>
<sequence length="110" mass="12952">MIVPCCNDDKRQLSHILLLLYSLISSLLTENLSSDNLDSNDKSFKLWFNERSPHLGSIVLSLKNYLHLHYKNLYEKFGPLELLSCFFEESVLHNLIRLLLRRSRSLTLFR</sequence>
<evidence type="ECO:0000256" key="1">
    <source>
        <dbReference type="SAM" id="SignalP"/>
    </source>
</evidence>
<proteinExistence type="predicted"/>
<dbReference type="WBParaSite" id="SVE_0760700.1">
    <property type="protein sequence ID" value="SVE_0760700.1"/>
    <property type="gene ID" value="SVE_0760700"/>
</dbReference>
<dbReference type="AlphaFoldDB" id="A0A0K0FFG4"/>
<accession>A0A0K0FFG4</accession>